<comment type="caution">
    <text evidence="7">The sequence shown here is derived from an EMBL/GenBank/DDBJ whole genome shotgun (WGS) entry which is preliminary data.</text>
</comment>
<proteinExistence type="predicted"/>
<evidence type="ECO:0000256" key="4">
    <source>
        <dbReference type="PROSITE-ProRule" id="PRU00267"/>
    </source>
</evidence>
<dbReference type="AlphaFoldDB" id="A0A9N8EWB4"/>
<dbReference type="Proteomes" id="UP001153069">
    <property type="component" value="Unassembled WGS sequence"/>
</dbReference>
<feature type="compositionally biased region" description="Acidic residues" evidence="5">
    <location>
        <begin position="1"/>
        <end position="35"/>
    </location>
</feature>
<protein>
    <submittedName>
        <fullName evidence="7">Group protein B1</fullName>
    </submittedName>
</protein>
<evidence type="ECO:0000256" key="5">
    <source>
        <dbReference type="SAM" id="MobiDB-lite"/>
    </source>
</evidence>
<dbReference type="GO" id="GO:0005634">
    <property type="term" value="C:nucleus"/>
    <property type="evidence" value="ECO:0007669"/>
    <property type="project" value="UniProtKB-UniRule"/>
</dbReference>
<dbReference type="PANTHER" id="PTHR48112:SF32">
    <property type="entry name" value="HIGH MOBILITY GROUP PROTEIN B3"/>
    <property type="match status" value="1"/>
</dbReference>
<feature type="DNA-binding region" description="HMG box" evidence="4">
    <location>
        <begin position="143"/>
        <end position="211"/>
    </location>
</feature>
<dbReference type="PROSITE" id="PS50118">
    <property type="entry name" value="HMG_BOX_2"/>
    <property type="match status" value="2"/>
</dbReference>
<comment type="subcellular location">
    <subcellularLocation>
        <location evidence="1">Nucleus</location>
    </subcellularLocation>
</comment>
<gene>
    <name evidence="7" type="ORF">SEMRO_2197_G318650.1</name>
</gene>
<dbReference type="GO" id="GO:0003677">
    <property type="term" value="F:DNA binding"/>
    <property type="evidence" value="ECO:0007669"/>
    <property type="project" value="UniProtKB-UniRule"/>
</dbReference>
<dbReference type="InterPro" id="IPR009071">
    <property type="entry name" value="HMG_box_dom"/>
</dbReference>
<dbReference type="EMBL" id="CAICTM010002195">
    <property type="protein sequence ID" value="CAB9528317.1"/>
    <property type="molecule type" value="Genomic_DNA"/>
</dbReference>
<keyword evidence="3 4" id="KW-0539">Nucleus</keyword>
<feature type="DNA-binding region" description="HMG box" evidence="4">
    <location>
        <begin position="54"/>
        <end position="122"/>
    </location>
</feature>
<keyword evidence="2 4" id="KW-0238">DNA-binding</keyword>
<dbReference type="FunFam" id="1.10.30.10:FF:000016">
    <property type="entry name" value="FACT complex subunit SSRP1"/>
    <property type="match status" value="2"/>
</dbReference>
<feature type="domain" description="HMG box" evidence="6">
    <location>
        <begin position="54"/>
        <end position="122"/>
    </location>
</feature>
<evidence type="ECO:0000313" key="8">
    <source>
        <dbReference type="Proteomes" id="UP001153069"/>
    </source>
</evidence>
<accession>A0A9N8EWB4</accession>
<name>A0A9N8EWB4_9STRA</name>
<sequence length="213" mass="24825">MAYSEESEEEEEVEEEEEEVEEEVEEEEEEEEEEEPVKKKRTRKDKKWKDPDKPKRAMSAFFLYSQGNRSRVKEENPSASFGDVARTLAAQFKELPPGEKKKWEKKAAADKARYQEAMKHYVPTEDPTGGRKGKKAKKDPNAPKRNMSAYFLYSVSARPTVKEENPEASFGDIARIISAQFKALTPKERSKWDQKAADDKVRYQREMEAYKEE</sequence>
<organism evidence="7 8">
    <name type="scientific">Seminavis robusta</name>
    <dbReference type="NCBI Taxonomy" id="568900"/>
    <lineage>
        <taxon>Eukaryota</taxon>
        <taxon>Sar</taxon>
        <taxon>Stramenopiles</taxon>
        <taxon>Ochrophyta</taxon>
        <taxon>Bacillariophyta</taxon>
        <taxon>Bacillariophyceae</taxon>
        <taxon>Bacillariophycidae</taxon>
        <taxon>Naviculales</taxon>
        <taxon>Naviculaceae</taxon>
        <taxon>Seminavis</taxon>
    </lineage>
</organism>
<feature type="region of interest" description="Disordered" evidence="5">
    <location>
        <begin position="1"/>
        <end position="60"/>
    </location>
</feature>
<evidence type="ECO:0000313" key="7">
    <source>
        <dbReference type="EMBL" id="CAB9528317.1"/>
    </source>
</evidence>
<dbReference type="PRINTS" id="PR00886">
    <property type="entry name" value="HIGHMOBLTY12"/>
</dbReference>
<dbReference type="Gene3D" id="1.10.30.10">
    <property type="entry name" value="High mobility group box domain"/>
    <property type="match status" value="2"/>
</dbReference>
<dbReference type="Pfam" id="PF00505">
    <property type="entry name" value="HMG_box"/>
    <property type="match status" value="2"/>
</dbReference>
<dbReference type="InterPro" id="IPR036910">
    <property type="entry name" value="HMG_box_dom_sf"/>
</dbReference>
<keyword evidence="8" id="KW-1185">Reference proteome</keyword>
<dbReference type="PANTHER" id="PTHR48112">
    <property type="entry name" value="HIGH MOBILITY GROUP PROTEIN DSP1"/>
    <property type="match status" value="1"/>
</dbReference>
<feature type="region of interest" description="Disordered" evidence="5">
    <location>
        <begin position="118"/>
        <end position="145"/>
    </location>
</feature>
<evidence type="ECO:0000256" key="2">
    <source>
        <dbReference type="ARBA" id="ARBA00023125"/>
    </source>
</evidence>
<dbReference type="InterPro" id="IPR050342">
    <property type="entry name" value="HMGB"/>
</dbReference>
<evidence type="ECO:0000259" key="6">
    <source>
        <dbReference type="PROSITE" id="PS50118"/>
    </source>
</evidence>
<evidence type="ECO:0000256" key="3">
    <source>
        <dbReference type="ARBA" id="ARBA00023242"/>
    </source>
</evidence>
<dbReference type="SUPFAM" id="SSF47095">
    <property type="entry name" value="HMG-box"/>
    <property type="match status" value="2"/>
</dbReference>
<feature type="domain" description="HMG box" evidence="6">
    <location>
        <begin position="143"/>
        <end position="211"/>
    </location>
</feature>
<evidence type="ECO:0000256" key="1">
    <source>
        <dbReference type="ARBA" id="ARBA00004123"/>
    </source>
</evidence>
<dbReference type="SMART" id="SM00398">
    <property type="entry name" value="HMG"/>
    <property type="match status" value="2"/>
</dbReference>
<dbReference type="OrthoDB" id="38138at2759"/>
<reference evidence="7" key="1">
    <citation type="submission" date="2020-06" db="EMBL/GenBank/DDBJ databases">
        <authorList>
            <consortium name="Plant Systems Biology data submission"/>
        </authorList>
    </citation>
    <scope>NUCLEOTIDE SEQUENCE</scope>
    <source>
        <strain evidence="7">D6</strain>
    </source>
</reference>